<dbReference type="AlphaFoldDB" id="A0A915JN85"/>
<reference evidence="3" key="1">
    <citation type="submission" date="2022-11" db="UniProtKB">
        <authorList>
            <consortium name="WormBaseParasite"/>
        </authorList>
    </citation>
    <scope>IDENTIFICATION</scope>
</reference>
<keyword evidence="2" id="KW-1185">Reference proteome</keyword>
<feature type="compositionally biased region" description="Polar residues" evidence="1">
    <location>
        <begin position="16"/>
        <end position="26"/>
    </location>
</feature>
<feature type="compositionally biased region" description="Basic and acidic residues" evidence="1">
    <location>
        <begin position="171"/>
        <end position="182"/>
    </location>
</feature>
<feature type="region of interest" description="Disordered" evidence="1">
    <location>
        <begin position="157"/>
        <end position="248"/>
    </location>
</feature>
<proteinExistence type="predicted"/>
<evidence type="ECO:0000256" key="1">
    <source>
        <dbReference type="SAM" id="MobiDB-lite"/>
    </source>
</evidence>
<organism evidence="2 3">
    <name type="scientific">Romanomermis culicivorax</name>
    <name type="common">Nematode worm</name>
    <dbReference type="NCBI Taxonomy" id="13658"/>
    <lineage>
        <taxon>Eukaryota</taxon>
        <taxon>Metazoa</taxon>
        <taxon>Ecdysozoa</taxon>
        <taxon>Nematoda</taxon>
        <taxon>Enoplea</taxon>
        <taxon>Dorylaimia</taxon>
        <taxon>Mermithida</taxon>
        <taxon>Mermithoidea</taxon>
        <taxon>Mermithidae</taxon>
        <taxon>Romanomermis</taxon>
    </lineage>
</organism>
<protein>
    <submittedName>
        <fullName evidence="3">Uncharacterized protein</fullName>
    </submittedName>
</protein>
<feature type="compositionally biased region" description="Polar residues" evidence="1">
    <location>
        <begin position="205"/>
        <end position="219"/>
    </location>
</feature>
<feature type="compositionally biased region" description="Basic and acidic residues" evidence="1">
    <location>
        <begin position="238"/>
        <end position="248"/>
    </location>
</feature>
<feature type="compositionally biased region" description="Polar residues" evidence="1">
    <location>
        <begin position="70"/>
        <end position="80"/>
    </location>
</feature>
<name>A0A915JN85_ROMCU</name>
<feature type="compositionally biased region" description="Polar residues" evidence="1">
    <location>
        <begin position="104"/>
        <end position="122"/>
    </location>
</feature>
<dbReference type="WBParaSite" id="nRc.2.0.1.t27699-RA">
    <property type="protein sequence ID" value="nRc.2.0.1.t27699-RA"/>
    <property type="gene ID" value="nRc.2.0.1.g27699"/>
</dbReference>
<feature type="compositionally biased region" description="Pro residues" evidence="1">
    <location>
        <begin position="34"/>
        <end position="47"/>
    </location>
</feature>
<feature type="compositionally biased region" description="Basic and acidic residues" evidence="1">
    <location>
        <begin position="195"/>
        <end position="204"/>
    </location>
</feature>
<accession>A0A915JN85</accession>
<dbReference type="Proteomes" id="UP000887565">
    <property type="component" value="Unplaced"/>
</dbReference>
<feature type="region of interest" description="Disordered" evidence="1">
    <location>
        <begin position="16"/>
        <end position="139"/>
    </location>
</feature>
<sequence>WVQKIGYHACLPPNQQLKRFQPSSTIDRYEVPLQSPPPVPPPQPPLRPQRSSSLTDRAATSIIVIEDETSTPAPLTPTKNVQRRPAPQPPASSTLVSAKENDSGFLSNADEQSRKATTSDSPFATPGLPNVPFNGIHSTPLNGNGTNDVFVPGVLKYDRNGVQNGGGKDFATTKEIKMREKSQTLPPLGPSNGARKLDHIDSLDSKSVNGDTSDGSSSIEIDKKKKRSSKIGQFFRSKIRESPKEINE</sequence>
<evidence type="ECO:0000313" key="2">
    <source>
        <dbReference type="Proteomes" id="UP000887565"/>
    </source>
</evidence>
<evidence type="ECO:0000313" key="3">
    <source>
        <dbReference type="WBParaSite" id="nRc.2.0.1.t27699-RA"/>
    </source>
</evidence>